<dbReference type="AlphaFoldDB" id="A0A1Y6K5U7"/>
<proteinExistence type="predicted"/>
<gene>
    <name evidence="1" type="ORF">CFX1CAM_1948</name>
</gene>
<protein>
    <submittedName>
        <fullName evidence="1">Uncharacterized protein</fullName>
    </submittedName>
</protein>
<evidence type="ECO:0000313" key="2">
    <source>
        <dbReference type="Proteomes" id="UP000195514"/>
    </source>
</evidence>
<dbReference type="KEGG" id="abat:CFX1CAM_1948"/>
<organism evidence="1 2">
    <name type="scientific">Candidatus Brevifilum fermentans</name>
    <dbReference type="NCBI Taxonomy" id="1986204"/>
    <lineage>
        <taxon>Bacteria</taxon>
        <taxon>Bacillati</taxon>
        <taxon>Chloroflexota</taxon>
        <taxon>Anaerolineae</taxon>
        <taxon>Anaerolineales</taxon>
        <taxon>Anaerolineaceae</taxon>
        <taxon>Candidatus Brevifilum</taxon>
    </lineage>
</organism>
<dbReference type="Proteomes" id="UP000195514">
    <property type="component" value="Chromosome I"/>
</dbReference>
<reference evidence="2" key="1">
    <citation type="submission" date="2017-05" db="EMBL/GenBank/DDBJ databases">
        <authorList>
            <person name="Kirkegaard R."/>
            <person name="Mcilroy J S."/>
        </authorList>
    </citation>
    <scope>NUCLEOTIDE SEQUENCE [LARGE SCALE GENOMIC DNA]</scope>
</reference>
<name>A0A1Y6K5U7_9CHLR</name>
<evidence type="ECO:0000313" key="1">
    <source>
        <dbReference type="EMBL" id="SMX55013.1"/>
    </source>
</evidence>
<sequence>MHGLWTASLIGGLRRSQALNNPYAR</sequence>
<keyword evidence="2" id="KW-1185">Reference proteome</keyword>
<dbReference type="EMBL" id="LT859958">
    <property type="protein sequence ID" value="SMX55013.1"/>
    <property type="molecule type" value="Genomic_DNA"/>
</dbReference>
<accession>A0A1Y6K5U7</accession>